<dbReference type="SUPFAM" id="SSF140383">
    <property type="entry name" value="BSD domain-like"/>
    <property type="match status" value="1"/>
</dbReference>
<dbReference type="InterPro" id="IPR035925">
    <property type="entry name" value="BSD_dom_sf"/>
</dbReference>
<keyword evidence="4" id="KW-1185">Reference proteome</keyword>
<reference evidence="3" key="1">
    <citation type="submission" date="2023-07" db="EMBL/GenBank/DDBJ databases">
        <authorList>
            <consortium name="AG Swart"/>
            <person name="Singh M."/>
            <person name="Singh A."/>
            <person name="Seah K."/>
            <person name="Emmerich C."/>
        </authorList>
    </citation>
    <scope>NUCLEOTIDE SEQUENCE</scope>
    <source>
        <strain evidence="3">DP1</strain>
    </source>
</reference>
<dbReference type="AlphaFoldDB" id="A0AAD1X9G0"/>
<dbReference type="InterPro" id="IPR005607">
    <property type="entry name" value="BSD_dom"/>
</dbReference>
<keyword evidence="1" id="KW-0175">Coiled coil</keyword>
<accession>A0AAD1X9G0</accession>
<dbReference type="Gene3D" id="6.10.140.1200">
    <property type="match status" value="1"/>
</dbReference>
<dbReference type="EMBL" id="CAMPGE010003749">
    <property type="protein sequence ID" value="CAI2362596.1"/>
    <property type="molecule type" value="Genomic_DNA"/>
</dbReference>
<evidence type="ECO:0000313" key="3">
    <source>
        <dbReference type="EMBL" id="CAI2362596.1"/>
    </source>
</evidence>
<gene>
    <name evidence="3" type="ORF">ECRASSUSDP1_LOCUS3920</name>
</gene>
<comment type="caution">
    <text evidence="3">The sequence shown here is derived from an EMBL/GenBank/DDBJ whole genome shotgun (WGS) entry which is preliminary data.</text>
</comment>
<organism evidence="3 4">
    <name type="scientific">Euplotes crassus</name>
    <dbReference type="NCBI Taxonomy" id="5936"/>
    <lineage>
        <taxon>Eukaryota</taxon>
        <taxon>Sar</taxon>
        <taxon>Alveolata</taxon>
        <taxon>Ciliophora</taxon>
        <taxon>Intramacronucleata</taxon>
        <taxon>Spirotrichea</taxon>
        <taxon>Hypotrichia</taxon>
        <taxon>Euplotida</taxon>
        <taxon>Euplotidae</taxon>
        <taxon>Moneuplotes</taxon>
    </lineage>
</organism>
<dbReference type="SUPFAM" id="SSF50729">
    <property type="entry name" value="PH domain-like"/>
    <property type="match status" value="1"/>
</dbReference>
<feature type="domain" description="BSD" evidence="2">
    <location>
        <begin position="191"/>
        <end position="251"/>
    </location>
</feature>
<dbReference type="PROSITE" id="PS50858">
    <property type="entry name" value="BSD"/>
    <property type="match status" value="1"/>
</dbReference>
<evidence type="ECO:0000259" key="2">
    <source>
        <dbReference type="PROSITE" id="PS50858"/>
    </source>
</evidence>
<proteinExistence type="predicted"/>
<protein>
    <recommendedName>
        <fullName evidence="2">BSD domain-containing protein</fullName>
    </recommendedName>
</protein>
<feature type="coiled-coil region" evidence="1">
    <location>
        <begin position="336"/>
        <end position="373"/>
    </location>
</feature>
<evidence type="ECO:0000256" key="1">
    <source>
        <dbReference type="SAM" id="Coils"/>
    </source>
</evidence>
<evidence type="ECO:0000313" key="4">
    <source>
        <dbReference type="Proteomes" id="UP001295684"/>
    </source>
</evidence>
<name>A0AAD1X9G0_EUPCR</name>
<sequence length="579" mass="67538">MQFKLFPKEKIIDSFLCKHRQKFYGNLHITNMRISFIKEEDESQADSSGKGQAKFSMLDIPLSDIESEEQIQSKVQETRAIMLINAKKKNYTFSFEGSFFAKNVEKVTETIKQAKAAFEQMEMGPQEMTKLTKLMGTPHLKDLFDELVKSGQISEDEFWDTIADIKYLSRKENEAQMDTGIRSASNPLLVFSNNKILDNSTAEINFKEYDAIRLLNEYPKLKKLYELKVSDSEESEKDFWDYFLKKNFEYKSEIFGGENPVYIGSDERDEKNYEDKHINIDVVMQADDNEEEINEKNKVMNRLRKADKCVNFILNKDDEARPEGYGDFQPTLNAEIRAGEEDEERDIKKLKNLEKEEIEMEKLMMKYNKYSERILSKNANDEIADKDIERYQGKDIEVSNDSESMGRRKYNSALNLDSVKKVSKSEQEENLKSIKLFSQNIKDSRPLFSDLSTCISEPKKAKADLEEMTMKSYRLTLRVNSDDIEKNIPPKVLQRQQYYQNKVDKLLELFYNMLPIDEQDKAQLKKIETIKQVILETGRSVNKIRNTLRENKANSKYASVYLGMIESLKVAVSITRNLQ</sequence>
<dbReference type="Proteomes" id="UP001295684">
    <property type="component" value="Unassembled WGS sequence"/>
</dbReference>